<proteinExistence type="predicted"/>
<sequence length="594" mass="64112">MTTLTDPVDRVTDTHTVVKQWLEGFQDALRAGDDTIYDSLFAPDAWWRDLLAFTGDLRSLSGPGAIGPLISAGKGRGVDGCTIADDVEPVLMEFEGAAPTIQAFFDFTTSAGRGRGIVRLNRSDDGRWHAATVLTSLEALAGREFAIGSQRPSGVGAPSDTSWAQRRHAAQECVDDDPEVLVVGAGHSGLGLAAYLGALGVRTLVIDKNERVGDNWRNRYESLVLHDPVWYDHMPLMKFPPGWPVYTPKDKMGDWLEIYSRAMELNVWTSSTVADSFYDASTGTWQVRIDRDGVNRELSVRHVVLATGLSGTEPSVPTFDGQDDFAGDLLHSSAYSDGSSLAGKRVAVIGTGNSGHDVAQDLHQHGAQVTLVQRGPTFVVGAETVEAVMMSASYSEQSPPTEISDLVGASMPNRAPATTAGLQQATAAMADLDREIHHGLTQRGFELSSGVDGTGSMMLFLTRNGGYYIDVGASQLIIDGEIGIVARTRIDRLDRDGIRFTDGRRLDVDVIILATGFRGIGDTARRIFGAEVADRVGPVWDLDDEGELRGVWRPSGHPGFWFSGGNLGFARLYNKYLALRLAAELDSVDISSPI</sequence>
<accession>A0A6L7GZD9</accession>
<dbReference type="PRINTS" id="PR00368">
    <property type="entry name" value="FADPNR"/>
</dbReference>
<dbReference type="Pfam" id="PF07992">
    <property type="entry name" value="Pyr_redox_2"/>
    <property type="match status" value="1"/>
</dbReference>
<dbReference type="InterPro" id="IPR032710">
    <property type="entry name" value="NTF2-like_dom_sf"/>
</dbReference>
<dbReference type="SUPFAM" id="SSF54427">
    <property type="entry name" value="NTF2-like"/>
    <property type="match status" value="1"/>
</dbReference>
<dbReference type="Gene3D" id="3.50.50.60">
    <property type="entry name" value="FAD/NAD(P)-binding domain"/>
    <property type="match status" value="2"/>
</dbReference>
<dbReference type="InterPro" id="IPR050982">
    <property type="entry name" value="Auxin_biosynth/cation_transpt"/>
</dbReference>
<dbReference type="InterPro" id="IPR023753">
    <property type="entry name" value="FAD/NAD-binding_dom"/>
</dbReference>
<feature type="domain" description="FAD/NAD(P)-binding" evidence="2">
    <location>
        <begin position="179"/>
        <end position="381"/>
    </location>
</feature>
<protein>
    <submittedName>
        <fullName evidence="3">SidA/IucD/PvdA family monooxygenase</fullName>
    </submittedName>
</protein>
<organism evidence="3 4">
    <name type="scientific">Gordonia mangrovi</name>
    <dbReference type="NCBI Taxonomy" id="2665643"/>
    <lineage>
        <taxon>Bacteria</taxon>
        <taxon>Bacillati</taxon>
        <taxon>Actinomycetota</taxon>
        <taxon>Actinomycetes</taxon>
        <taxon>Mycobacteriales</taxon>
        <taxon>Gordoniaceae</taxon>
        <taxon>Gordonia</taxon>
    </lineage>
</organism>
<dbReference type="EMBL" id="WMBR01000010">
    <property type="protein sequence ID" value="MXP24235.1"/>
    <property type="molecule type" value="Genomic_DNA"/>
</dbReference>
<dbReference type="PANTHER" id="PTHR43539">
    <property type="entry name" value="FLAVIN-BINDING MONOOXYGENASE-LIKE PROTEIN (AFU_ORTHOLOGUE AFUA_4G09220)"/>
    <property type="match status" value="1"/>
</dbReference>
<evidence type="ECO:0000256" key="1">
    <source>
        <dbReference type="ARBA" id="ARBA00023002"/>
    </source>
</evidence>
<name>A0A6L7GZD9_9ACTN</name>
<keyword evidence="4" id="KW-1185">Reference proteome</keyword>
<dbReference type="RefSeq" id="WP_160904436.1">
    <property type="nucleotide sequence ID" value="NZ_CP102850.1"/>
</dbReference>
<evidence type="ECO:0000313" key="4">
    <source>
        <dbReference type="Proteomes" id="UP000475545"/>
    </source>
</evidence>
<dbReference type="PANTHER" id="PTHR43539:SF68">
    <property type="entry name" value="FLAVIN-BINDING MONOOXYGENASE-LIKE PROTEIN (AFU_ORTHOLOGUE AFUA_4G09220)"/>
    <property type="match status" value="1"/>
</dbReference>
<dbReference type="SUPFAM" id="SSF51905">
    <property type="entry name" value="FAD/NAD(P)-binding domain"/>
    <property type="match status" value="2"/>
</dbReference>
<dbReference type="Proteomes" id="UP000475545">
    <property type="component" value="Unassembled WGS sequence"/>
</dbReference>
<dbReference type="PRINTS" id="PR00411">
    <property type="entry name" value="PNDRDTASEI"/>
</dbReference>
<dbReference type="GO" id="GO:0050660">
    <property type="term" value="F:flavin adenine dinucleotide binding"/>
    <property type="evidence" value="ECO:0007669"/>
    <property type="project" value="TreeGrafter"/>
</dbReference>
<gene>
    <name evidence="3" type="ORF">GIY30_23205</name>
</gene>
<keyword evidence="3" id="KW-0503">Monooxygenase</keyword>
<dbReference type="InterPro" id="IPR036188">
    <property type="entry name" value="FAD/NAD-bd_sf"/>
</dbReference>
<reference evidence="3 4" key="1">
    <citation type="submission" date="2019-11" db="EMBL/GenBank/DDBJ databases">
        <title>Gordonia sp. nov., a novel actinobacterium isolated from mangrove soil in Hainan.</title>
        <authorList>
            <person name="Huang X."/>
            <person name="Xie Y."/>
            <person name="Chu X."/>
            <person name="Xiao K."/>
        </authorList>
    </citation>
    <scope>NUCLEOTIDE SEQUENCE [LARGE SCALE GENOMIC DNA]</scope>
    <source>
        <strain evidence="3 4">HNM0687</strain>
    </source>
</reference>
<evidence type="ECO:0000313" key="3">
    <source>
        <dbReference type="EMBL" id="MXP24235.1"/>
    </source>
</evidence>
<dbReference type="AlphaFoldDB" id="A0A6L7GZD9"/>
<comment type="caution">
    <text evidence="3">The sequence shown here is derived from an EMBL/GenBank/DDBJ whole genome shotgun (WGS) entry which is preliminary data.</text>
</comment>
<evidence type="ECO:0000259" key="2">
    <source>
        <dbReference type="Pfam" id="PF07992"/>
    </source>
</evidence>
<dbReference type="GO" id="GO:0004497">
    <property type="term" value="F:monooxygenase activity"/>
    <property type="evidence" value="ECO:0007669"/>
    <property type="project" value="UniProtKB-KW"/>
</dbReference>
<keyword evidence="1" id="KW-0560">Oxidoreductase</keyword>